<dbReference type="EMBL" id="CM042030">
    <property type="protein sequence ID" value="KAI3786291.1"/>
    <property type="molecule type" value="Genomic_DNA"/>
</dbReference>
<reference evidence="2" key="1">
    <citation type="journal article" date="2022" name="Mol. Ecol. Resour.">
        <title>The genomes of chicory, endive, great burdock and yacon provide insights into Asteraceae palaeo-polyploidization history and plant inulin production.</title>
        <authorList>
            <person name="Fan W."/>
            <person name="Wang S."/>
            <person name="Wang H."/>
            <person name="Wang A."/>
            <person name="Jiang F."/>
            <person name="Liu H."/>
            <person name="Zhao H."/>
            <person name="Xu D."/>
            <person name="Zhang Y."/>
        </authorList>
    </citation>
    <scope>NUCLEOTIDE SEQUENCE [LARGE SCALE GENOMIC DNA]</scope>
    <source>
        <strain evidence="2">cv. Yunnan</strain>
    </source>
</reference>
<sequence>MEIPGNPELLMVAISEEIESALRPEPNTLEFMVYQGSYFASELTEERDFYKQLYISVLDKQERDMPYVDFGRHAQDFVRFCFEGLGEGSSHAPSTISITGENEIRMTKEELDKLISDQVTRALANRTSTSTPPPPSQTVIHKDSGLKAFQSCNPPEFTWILGAIDAQEWLSRMKTIFQTYNCVPEERLVIA</sequence>
<accession>A0ACB9GSU8</accession>
<protein>
    <submittedName>
        <fullName evidence="1">Uncharacterized protein</fullName>
    </submittedName>
</protein>
<keyword evidence="2" id="KW-1185">Reference proteome</keyword>
<comment type="caution">
    <text evidence="1">The sequence shown here is derived from an EMBL/GenBank/DDBJ whole genome shotgun (WGS) entry which is preliminary data.</text>
</comment>
<name>A0ACB9GSU8_9ASTR</name>
<proteinExistence type="predicted"/>
<dbReference type="Proteomes" id="UP001056120">
    <property type="component" value="Linkage Group LG13"/>
</dbReference>
<evidence type="ECO:0000313" key="2">
    <source>
        <dbReference type="Proteomes" id="UP001056120"/>
    </source>
</evidence>
<evidence type="ECO:0000313" key="1">
    <source>
        <dbReference type="EMBL" id="KAI3786291.1"/>
    </source>
</evidence>
<organism evidence="1 2">
    <name type="scientific">Smallanthus sonchifolius</name>
    <dbReference type="NCBI Taxonomy" id="185202"/>
    <lineage>
        <taxon>Eukaryota</taxon>
        <taxon>Viridiplantae</taxon>
        <taxon>Streptophyta</taxon>
        <taxon>Embryophyta</taxon>
        <taxon>Tracheophyta</taxon>
        <taxon>Spermatophyta</taxon>
        <taxon>Magnoliopsida</taxon>
        <taxon>eudicotyledons</taxon>
        <taxon>Gunneridae</taxon>
        <taxon>Pentapetalae</taxon>
        <taxon>asterids</taxon>
        <taxon>campanulids</taxon>
        <taxon>Asterales</taxon>
        <taxon>Asteraceae</taxon>
        <taxon>Asteroideae</taxon>
        <taxon>Heliantheae alliance</taxon>
        <taxon>Millerieae</taxon>
        <taxon>Smallanthus</taxon>
    </lineage>
</organism>
<reference evidence="1 2" key="2">
    <citation type="journal article" date="2022" name="Mol. Ecol. Resour.">
        <title>The genomes of chicory, endive, great burdock and yacon provide insights into Asteraceae paleo-polyploidization history and plant inulin production.</title>
        <authorList>
            <person name="Fan W."/>
            <person name="Wang S."/>
            <person name="Wang H."/>
            <person name="Wang A."/>
            <person name="Jiang F."/>
            <person name="Liu H."/>
            <person name="Zhao H."/>
            <person name="Xu D."/>
            <person name="Zhang Y."/>
        </authorList>
    </citation>
    <scope>NUCLEOTIDE SEQUENCE [LARGE SCALE GENOMIC DNA]</scope>
    <source>
        <strain evidence="2">cv. Yunnan</strain>
        <tissue evidence="1">Leaves</tissue>
    </source>
</reference>
<gene>
    <name evidence="1" type="ORF">L1987_39870</name>
</gene>